<evidence type="ECO:0000313" key="2">
    <source>
        <dbReference type="Proteomes" id="UP001464555"/>
    </source>
</evidence>
<name>A0ABU9HV61_9FLAO</name>
<dbReference type="EMBL" id="JBBYHR010000003">
    <property type="protein sequence ID" value="MEL1244004.1"/>
    <property type="molecule type" value="Genomic_DNA"/>
</dbReference>
<proteinExistence type="predicted"/>
<evidence type="ECO:0000313" key="1">
    <source>
        <dbReference type="EMBL" id="MEL1244004.1"/>
    </source>
</evidence>
<accession>A0ABU9HV61</accession>
<organism evidence="1 2">
    <name type="scientific">Flavobacterium arundinis</name>
    <dbReference type="NCBI Taxonomy" id="3139143"/>
    <lineage>
        <taxon>Bacteria</taxon>
        <taxon>Pseudomonadati</taxon>
        <taxon>Bacteroidota</taxon>
        <taxon>Flavobacteriia</taxon>
        <taxon>Flavobacteriales</taxon>
        <taxon>Flavobacteriaceae</taxon>
        <taxon>Flavobacterium</taxon>
    </lineage>
</organism>
<dbReference type="Proteomes" id="UP001464555">
    <property type="component" value="Unassembled WGS sequence"/>
</dbReference>
<comment type="caution">
    <text evidence="1">The sequence shown here is derived from an EMBL/GenBank/DDBJ whole genome shotgun (WGS) entry which is preliminary data.</text>
</comment>
<keyword evidence="2" id="KW-1185">Reference proteome</keyword>
<reference evidence="1 2" key="1">
    <citation type="submission" date="2024-04" db="EMBL/GenBank/DDBJ databases">
        <title>Flavobacterium sp. DGU11 16S ribosomal RNA gene Genome sequencing and assembly.</title>
        <authorList>
            <person name="Park S."/>
        </authorList>
    </citation>
    <scope>NUCLEOTIDE SEQUENCE [LARGE SCALE GENOMIC DNA]</scope>
    <source>
        <strain evidence="1 2">DGU11</strain>
    </source>
</reference>
<sequence length="126" mass="13986">MDRNNPSKSGCMQGISDNAKVALDKICTIIANTIETDAVYCLGYRNTSTIMNTGIFIRGNQSEHIHFYLVVFVKVKRKNSLAKLNQEIRKRAGSHTTATFLVHTTAALQEIKGKQCTIFFTGSSNK</sequence>
<dbReference type="RefSeq" id="WP_341696316.1">
    <property type="nucleotide sequence ID" value="NZ_JBBYHR010000003.1"/>
</dbReference>
<gene>
    <name evidence="1" type="ORF">AAEO56_07005</name>
</gene>
<protein>
    <submittedName>
        <fullName evidence="1">Uncharacterized protein</fullName>
    </submittedName>
</protein>